<name>A0A0F9WY27_9ZZZZ</name>
<comment type="caution">
    <text evidence="1">The sequence shown here is derived from an EMBL/GenBank/DDBJ whole genome shotgun (WGS) entry which is preliminary data.</text>
</comment>
<evidence type="ECO:0000313" key="1">
    <source>
        <dbReference type="EMBL" id="KKN91326.1"/>
    </source>
</evidence>
<dbReference type="AlphaFoldDB" id="A0A0F9WY27"/>
<dbReference type="Gene3D" id="1.20.120.1620">
    <property type="match status" value="1"/>
</dbReference>
<accession>A0A0F9WY27</accession>
<sequence length="142" mass="15634">MKNVTVSGCLLAALLIPQTQAFAATIEQARTSLKNYGFVRCLDTAYQDSQQLDEDLAAASGAYHYMGRGAHFIQQNEETLDVTHDPYQVTADFIAKAYPNTSAQTQSQGRKNPLIACLIIYNSVEYSDFIAGQDAYISNPEK</sequence>
<organism evidence="1">
    <name type="scientific">marine sediment metagenome</name>
    <dbReference type="NCBI Taxonomy" id="412755"/>
    <lineage>
        <taxon>unclassified sequences</taxon>
        <taxon>metagenomes</taxon>
        <taxon>ecological metagenomes</taxon>
    </lineage>
</organism>
<proteinExistence type="predicted"/>
<dbReference type="EMBL" id="LAZR01000104">
    <property type="protein sequence ID" value="KKN91326.1"/>
    <property type="molecule type" value="Genomic_DNA"/>
</dbReference>
<reference evidence="1" key="1">
    <citation type="journal article" date="2015" name="Nature">
        <title>Complex archaea that bridge the gap between prokaryotes and eukaryotes.</title>
        <authorList>
            <person name="Spang A."/>
            <person name="Saw J.H."/>
            <person name="Jorgensen S.L."/>
            <person name="Zaremba-Niedzwiedzka K."/>
            <person name="Martijn J."/>
            <person name="Lind A.E."/>
            <person name="van Eijk R."/>
            <person name="Schleper C."/>
            <person name="Guy L."/>
            <person name="Ettema T.J."/>
        </authorList>
    </citation>
    <scope>NUCLEOTIDE SEQUENCE</scope>
</reference>
<gene>
    <name evidence="1" type="ORF">LCGC14_0218720</name>
</gene>
<protein>
    <submittedName>
        <fullName evidence="1">Uncharacterized protein</fullName>
    </submittedName>
</protein>
<dbReference type="InterPro" id="IPR038314">
    <property type="entry name" value="T6SS_sf"/>
</dbReference>